<dbReference type="PANTHER" id="PTHR23259:SF70">
    <property type="entry name" value="ACCESSORY GLAND PROTEIN ACP62F-RELATED"/>
    <property type="match status" value="1"/>
</dbReference>
<dbReference type="Gene3D" id="4.10.410.10">
    <property type="entry name" value="Pancreatic trypsin inhibitor Kunitz domain"/>
    <property type="match status" value="4"/>
</dbReference>
<evidence type="ECO:0000256" key="2">
    <source>
        <dbReference type="ARBA" id="ARBA00022690"/>
    </source>
</evidence>
<dbReference type="Proteomes" id="UP000807504">
    <property type="component" value="Unassembled WGS sequence"/>
</dbReference>
<accession>A0A8T0E1T4</accession>
<dbReference type="CDD" id="cd00109">
    <property type="entry name" value="Kunitz-type"/>
    <property type="match status" value="4"/>
</dbReference>
<keyword evidence="2" id="KW-0646">Protease inhibitor</keyword>
<dbReference type="EMBL" id="JABXBU010002231">
    <property type="protein sequence ID" value="KAF8763254.1"/>
    <property type="molecule type" value="Genomic_DNA"/>
</dbReference>
<feature type="domain" description="BPTI/Kunitz inhibitor" evidence="6">
    <location>
        <begin position="510"/>
        <end position="560"/>
    </location>
</feature>
<feature type="signal peptide" evidence="5">
    <location>
        <begin position="1"/>
        <end position="19"/>
    </location>
</feature>
<dbReference type="InterPro" id="IPR036084">
    <property type="entry name" value="Ser_inhib-like_sf"/>
</dbReference>
<dbReference type="InterPro" id="IPR036880">
    <property type="entry name" value="Kunitz_BPTI_sf"/>
</dbReference>
<dbReference type="InterPro" id="IPR002223">
    <property type="entry name" value="Kunitz_BPTI"/>
</dbReference>
<keyword evidence="3" id="KW-0677">Repeat</keyword>
<dbReference type="PANTHER" id="PTHR23259">
    <property type="entry name" value="RIDDLE"/>
    <property type="match status" value="1"/>
</dbReference>
<dbReference type="FunFam" id="2.10.25.10:FF:000055">
    <property type="entry name" value="alpha-tectorin isoform X1"/>
    <property type="match status" value="3"/>
</dbReference>
<protein>
    <submittedName>
        <fullName evidence="7">Carboxypeptidase inhibitor SmCI like protein</fullName>
    </submittedName>
</protein>
<dbReference type="FunFam" id="4.10.410.10:FF:000021">
    <property type="entry name" value="Serine protease inhibitor, putative"/>
    <property type="match status" value="1"/>
</dbReference>
<evidence type="ECO:0000256" key="3">
    <source>
        <dbReference type="ARBA" id="ARBA00022737"/>
    </source>
</evidence>
<gene>
    <name evidence="7" type="ORF">HNY73_021456</name>
</gene>
<dbReference type="Pfam" id="PF00014">
    <property type="entry name" value="Kunitz_BPTI"/>
    <property type="match status" value="4"/>
</dbReference>
<evidence type="ECO:0000259" key="6">
    <source>
        <dbReference type="PROSITE" id="PS50279"/>
    </source>
</evidence>
<proteinExistence type="inferred from homology"/>
<evidence type="ECO:0000256" key="4">
    <source>
        <dbReference type="ARBA" id="ARBA00023157"/>
    </source>
</evidence>
<organism evidence="7 8">
    <name type="scientific">Argiope bruennichi</name>
    <name type="common">Wasp spider</name>
    <name type="synonym">Aranea bruennichi</name>
    <dbReference type="NCBI Taxonomy" id="94029"/>
    <lineage>
        <taxon>Eukaryota</taxon>
        <taxon>Metazoa</taxon>
        <taxon>Ecdysozoa</taxon>
        <taxon>Arthropoda</taxon>
        <taxon>Chelicerata</taxon>
        <taxon>Arachnida</taxon>
        <taxon>Araneae</taxon>
        <taxon>Araneomorphae</taxon>
        <taxon>Entelegynae</taxon>
        <taxon>Araneoidea</taxon>
        <taxon>Araneidae</taxon>
        <taxon>Argiope</taxon>
    </lineage>
</organism>
<dbReference type="Pfam" id="PF01826">
    <property type="entry name" value="TIL"/>
    <property type="match status" value="5"/>
</dbReference>
<dbReference type="AlphaFoldDB" id="A0A8T0E1T4"/>
<dbReference type="Gene3D" id="2.10.25.10">
    <property type="entry name" value="Laminin"/>
    <property type="match status" value="7"/>
</dbReference>
<keyword evidence="8" id="KW-1185">Reference proteome</keyword>
<dbReference type="InterPro" id="IPR051368">
    <property type="entry name" value="SerProtInhib-TIL_Domain"/>
</dbReference>
<dbReference type="SUPFAM" id="SSF57567">
    <property type="entry name" value="Serine protease inhibitors"/>
    <property type="match status" value="7"/>
</dbReference>
<dbReference type="CDD" id="cd19941">
    <property type="entry name" value="TIL"/>
    <property type="match status" value="5"/>
</dbReference>
<dbReference type="PRINTS" id="PR00759">
    <property type="entry name" value="BASICPTASE"/>
</dbReference>
<keyword evidence="4" id="KW-1015">Disulfide bond</keyword>
<feature type="domain" description="BPTI/Kunitz inhibitor" evidence="6">
    <location>
        <begin position="25"/>
        <end position="75"/>
    </location>
</feature>
<dbReference type="InterPro" id="IPR020901">
    <property type="entry name" value="Prtase_inh_Kunz-CS"/>
</dbReference>
<dbReference type="InterPro" id="IPR002919">
    <property type="entry name" value="TIL_dom"/>
</dbReference>
<reference evidence="7" key="2">
    <citation type="submission" date="2020-06" db="EMBL/GenBank/DDBJ databases">
        <authorList>
            <person name="Sheffer M."/>
        </authorList>
    </citation>
    <scope>NUCLEOTIDE SEQUENCE</scope>
</reference>
<evidence type="ECO:0000256" key="5">
    <source>
        <dbReference type="SAM" id="SignalP"/>
    </source>
</evidence>
<sequence length="700" mass="77486">MKVFIVLLLVAAAVESITAVSLQDCSKPPITGPCRASIPRYHYDPKTDKCSKFIYGGCRGNKNNFKTEEECYEKCGATLSRKDCRKLPETGPCRARFIRYFYDPLTDRCGKFIYGGCGGNKNNFKTEEECYQKCGEICGENAQYESCGTLCPLTCGNYENPPQACAAVCVQGCQCKKGFVRTESGTCVKPEECPVAGNTTLSRKDCNKLPETGPCKARFIRYFYDPLTDRCGKFIYGGCGGNKNNFKTEEECYQKCGVQCEENAHYEDCGTACPLTCENYNNPPEFCPAVCQSGCQCDEGFVQTKSGRCVRPEDCPVTVQCEENAHYEDCGTACPLTCENYNNPPDFCPAVCRSGCQCDEGFVQTKSGRCVKPENCHVRGKCGKNAQYESCGTCERTCDNYAGPPQACAAVCVQGCRCKKGFVRNESGDCVTPEECPVTSNVQCEENAHYEDCGTACPLTCENYNNAPEFCPAVCRSGCQCDEGFVQTKSGRCVKPEDCPVRAAQRGRDCNLPPETGPCKGYLPRYYYDPTTNDCKKFIYGGCGGNKNNFETEEECYEKCRGFTDCPPNKEYGSFGDCPDSCYSLKHPVRPCTLKLNYGCKCKPSYVLKEDKVFDSDCIKPEECPLDVSKTQIKCPPNKEIGEFGDCPESCYSLDHPVRPCTLKLNYGCKCKPGYVLKEDKVFDSDCIRPEECPLDVLSE</sequence>
<comment type="caution">
    <text evidence="7">The sequence shown here is derived from an EMBL/GenBank/DDBJ whole genome shotgun (WGS) entry which is preliminary data.</text>
</comment>
<feature type="chain" id="PRO_5035744766" evidence="5">
    <location>
        <begin position="20"/>
        <end position="700"/>
    </location>
</feature>
<evidence type="ECO:0000256" key="1">
    <source>
        <dbReference type="ARBA" id="ARBA00007611"/>
    </source>
</evidence>
<comment type="similarity">
    <text evidence="1">Belongs to the serine protease inhibitor-like (TIL domain-containing) family.</text>
</comment>
<evidence type="ECO:0000313" key="8">
    <source>
        <dbReference type="Proteomes" id="UP000807504"/>
    </source>
</evidence>
<dbReference type="SUPFAM" id="SSF57362">
    <property type="entry name" value="BPTI-like"/>
    <property type="match status" value="4"/>
</dbReference>
<dbReference type="SMART" id="SM00131">
    <property type="entry name" value="KU"/>
    <property type="match status" value="4"/>
</dbReference>
<feature type="domain" description="BPTI/Kunitz inhibitor" evidence="6">
    <location>
        <begin position="84"/>
        <end position="134"/>
    </location>
</feature>
<dbReference type="FunFam" id="4.10.410.10:FF:000004">
    <property type="entry name" value="Tissue factor pathway inhibitor"/>
    <property type="match status" value="1"/>
</dbReference>
<keyword evidence="5" id="KW-0732">Signal</keyword>
<evidence type="ECO:0000313" key="7">
    <source>
        <dbReference type="EMBL" id="KAF8763254.1"/>
    </source>
</evidence>
<dbReference type="PROSITE" id="PS00280">
    <property type="entry name" value="BPTI_KUNITZ_1"/>
    <property type="match status" value="4"/>
</dbReference>
<name>A0A8T0E1T4_ARGBR</name>
<dbReference type="GO" id="GO:0004867">
    <property type="term" value="F:serine-type endopeptidase inhibitor activity"/>
    <property type="evidence" value="ECO:0007669"/>
    <property type="project" value="InterPro"/>
</dbReference>
<dbReference type="PROSITE" id="PS50279">
    <property type="entry name" value="BPTI_KUNITZ_2"/>
    <property type="match status" value="4"/>
</dbReference>
<feature type="domain" description="BPTI/Kunitz inhibitor" evidence="6">
    <location>
        <begin position="206"/>
        <end position="256"/>
    </location>
</feature>
<reference evidence="7" key="1">
    <citation type="journal article" date="2020" name="bioRxiv">
        <title>Chromosome-level reference genome of the European wasp spider Argiope bruennichi: a resource for studies on range expansion and evolutionary adaptation.</title>
        <authorList>
            <person name="Sheffer M.M."/>
            <person name="Hoppe A."/>
            <person name="Krehenwinkel H."/>
            <person name="Uhl G."/>
            <person name="Kuss A.W."/>
            <person name="Jensen L."/>
            <person name="Jensen C."/>
            <person name="Gillespie R.G."/>
            <person name="Hoff K.J."/>
            <person name="Prost S."/>
        </authorList>
    </citation>
    <scope>NUCLEOTIDE SEQUENCE</scope>
</reference>